<dbReference type="GO" id="GO:0051082">
    <property type="term" value="F:unfolded protein binding"/>
    <property type="evidence" value="ECO:0007669"/>
    <property type="project" value="InterPro"/>
</dbReference>
<evidence type="ECO:0008006" key="8">
    <source>
        <dbReference type="Google" id="ProtNLM"/>
    </source>
</evidence>
<feature type="domain" description="J" evidence="5">
    <location>
        <begin position="2"/>
        <end position="63"/>
    </location>
</feature>
<dbReference type="PROSITE" id="PS00636">
    <property type="entry name" value="DNAJ_1"/>
    <property type="match status" value="1"/>
</dbReference>
<dbReference type="SUPFAM" id="SSF49493">
    <property type="entry name" value="HSP40/DnaJ peptide-binding domain"/>
    <property type="match status" value="2"/>
</dbReference>
<dbReference type="InterPro" id="IPR036869">
    <property type="entry name" value="J_dom_sf"/>
</dbReference>
<dbReference type="Pfam" id="PF01556">
    <property type="entry name" value="DnaJ_C"/>
    <property type="match status" value="1"/>
</dbReference>
<organism evidence="7">
    <name type="scientific">viral metagenome</name>
    <dbReference type="NCBI Taxonomy" id="1070528"/>
    <lineage>
        <taxon>unclassified sequences</taxon>
        <taxon>metagenomes</taxon>
        <taxon>organismal metagenomes</taxon>
    </lineage>
</organism>
<keyword evidence="1" id="KW-0479">Metal-binding</keyword>
<dbReference type="SUPFAM" id="SSF46565">
    <property type="entry name" value="Chaperone J-domain"/>
    <property type="match status" value="1"/>
</dbReference>
<dbReference type="CDD" id="cd10719">
    <property type="entry name" value="DnaJ_zf"/>
    <property type="match status" value="1"/>
</dbReference>
<dbReference type="CDD" id="cd06257">
    <property type="entry name" value="DnaJ"/>
    <property type="match status" value="1"/>
</dbReference>
<dbReference type="InterPro" id="IPR018253">
    <property type="entry name" value="DnaJ_domain_CS"/>
</dbReference>
<dbReference type="SUPFAM" id="SSF57938">
    <property type="entry name" value="DnaJ/Hsp40 cysteine-rich domain"/>
    <property type="match status" value="1"/>
</dbReference>
<dbReference type="Pfam" id="PF00226">
    <property type="entry name" value="DnaJ"/>
    <property type="match status" value="1"/>
</dbReference>
<dbReference type="SMART" id="SM00271">
    <property type="entry name" value="DnaJ"/>
    <property type="match status" value="1"/>
</dbReference>
<dbReference type="InterPro" id="IPR008971">
    <property type="entry name" value="HSP40/DnaJ_pept-bd"/>
</dbReference>
<feature type="domain" description="CR-type" evidence="6">
    <location>
        <begin position="125"/>
        <end position="204"/>
    </location>
</feature>
<dbReference type="PANTHER" id="PTHR43888">
    <property type="entry name" value="DNAJ-LIKE-2, ISOFORM A-RELATED"/>
    <property type="match status" value="1"/>
</dbReference>
<sequence>MDPYKVLGVDKKASDQEIKRAFRDLARTHHPDKGGNEEKFKEIRSAHDVLTDEGKRRHYDMTGQIPGEEGGMPPGMPGGFQFPFDIGNLFGMFGQGGRPGGGRKGPKAPPKLETLKLTLAQLYSGHSFQICLDRSRFCGPCAGSGAKKKESCASCGGRGVKIQILNMGGMMMQTQGPCEVCVGEGSKTVELCPACDGKKRVNEKKTIDVRIPAGTQAGDTFTFPEACSEVPEFEKAGDLQMTIALADTGGWKRIGSGGQHLEFEVVLNLAESLMGTRIRLEGHPGYDEGLYIDIPPASFTNDVFCITGLGMPVKGSATLSGDLYVRIKMVMKQTERVLLGSAATQDLLASGFGGLRRVVSVNGAILDESDVQKELFLTKLPE</sequence>
<evidence type="ECO:0000256" key="1">
    <source>
        <dbReference type="ARBA" id="ARBA00022723"/>
    </source>
</evidence>
<evidence type="ECO:0000256" key="2">
    <source>
        <dbReference type="ARBA" id="ARBA00022737"/>
    </source>
</evidence>
<keyword evidence="2" id="KW-0677">Repeat</keyword>
<dbReference type="PRINTS" id="PR00625">
    <property type="entry name" value="JDOMAIN"/>
</dbReference>
<dbReference type="InterPro" id="IPR001623">
    <property type="entry name" value="DnaJ_domain"/>
</dbReference>
<dbReference type="GO" id="GO:0006457">
    <property type="term" value="P:protein folding"/>
    <property type="evidence" value="ECO:0007669"/>
    <property type="project" value="InterPro"/>
</dbReference>
<dbReference type="GO" id="GO:0008270">
    <property type="term" value="F:zinc ion binding"/>
    <property type="evidence" value="ECO:0007669"/>
    <property type="project" value="UniProtKB-KW"/>
</dbReference>
<evidence type="ECO:0000259" key="6">
    <source>
        <dbReference type="PROSITE" id="PS51188"/>
    </source>
</evidence>
<keyword evidence="3" id="KW-0863">Zinc-finger</keyword>
<dbReference type="PROSITE" id="PS50076">
    <property type="entry name" value="DNAJ_2"/>
    <property type="match status" value="1"/>
</dbReference>
<dbReference type="InterPro" id="IPR044713">
    <property type="entry name" value="DNJA1/2-like"/>
</dbReference>
<dbReference type="AlphaFoldDB" id="A0A6C0DEZ6"/>
<dbReference type="InterPro" id="IPR002939">
    <property type="entry name" value="DnaJ_C"/>
</dbReference>
<reference evidence="7" key="1">
    <citation type="journal article" date="2020" name="Nature">
        <title>Giant virus diversity and host interactions through global metagenomics.</title>
        <authorList>
            <person name="Schulz F."/>
            <person name="Roux S."/>
            <person name="Paez-Espino D."/>
            <person name="Jungbluth S."/>
            <person name="Walsh D.A."/>
            <person name="Denef V.J."/>
            <person name="McMahon K.D."/>
            <person name="Konstantinidis K.T."/>
            <person name="Eloe-Fadrosh E.A."/>
            <person name="Kyrpides N.C."/>
            <person name="Woyke T."/>
        </authorList>
    </citation>
    <scope>NUCLEOTIDE SEQUENCE</scope>
    <source>
        <strain evidence="7">GVMAG-M-3300023174-176</strain>
    </source>
</reference>
<dbReference type="Gene3D" id="2.60.260.20">
    <property type="entry name" value="Urease metallochaperone UreE, N-terminal domain"/>
    <property type="match status" value="2"/>
</dbReference>
<dbReference type="InterPro" id="IPR036410">
    <property type="entry name" value="HSP_DnaJ_Cys-rich_dom_sf"/>
</dbReference>
<dbReference type="PROSITE" id="PS51188">
    <property type="entry name" value="ZF_CR"/>
    <property type="match status" value="1"/>
</dbReference>
<evidence type="ECO:0000256" key="3">
    <source>
        <dbReference type="ARBA" id="ARBA00022771"/>
    </source>
</evidence>
<protein>
    <recommendedName>
        <fullName evidence="8">J domain-containing protein</fullName>
    </recommendedName>
</protein>
<dbReference type="FunFam" id="2.10.230.10:FF:000001">
    <property type="entry name" value="DnaJ subfamily A member 2"/>
    <property type="match status" value="1"/>
</dbReference>
<evidence type="ECO:0000259" key="5">
    <source>
        <dbReference type="PROSITE" id="PS50076"/>
    </source>
</evidence>
<dbReference type="Gene3D" id="2.10.230.10">
    <property type="entry name" value="Heat shock protein DnaJ, cysteine-rich domain"/>
    <property type="match status" value="1"/>
</dbReference>
<dbReference type="Pfam" id="PF00684">
    <property type="entry name" value="DnaJ_CXXCXGXG"/>
    <property type="match status" value="1"/>
</dbReference>
<name>A0A6C0DEZ6_9ZZZZ</name>
<dbReference type="InterPro" id="IPR001305">
    <property type="entry name" value="HSP_DnaJ_Cys-rich_dom"/>
</dbReference>
<evidence type="ECO:0000313" key="7">
    <source>
        <dbReference type="EMBL" id="QHT15528.1"/>
    </source>
</evidence>
<proteinExistence type="predicted"/>
<dbReference type="EMBL" id="MN739613">
    <property type="protein sequence ID" value="QHT15528.1"/>
    <property type="molecule type" value="Genomic_DNA"/>
</dbReference>
<dbReference type="Gene3D" id="1.10.287.110">
    <property type="entry name" value="DnaJ domain"/>
    <property type="match status" value="1"/>
</dbReference>
<dbReference type="GO" id="GO:0030544">
    <property type="term" value="F:Hsp70 protein binding"/>
    <property type="evidence" value="ECO:0007669"/>
    <property type="project" value="InterPro"/>
</dbReference>
<accession>A0A6C0DEZ6</accession>
<keyword evidence="4" id="KW-0862">Zinc</keyword>
<evidence type="ECO:0000256" key="4">
    <source>
        <dbReference type="ARBA" id="ARBA00022833"/>
    </source>
</evidence>